<reference evidence="5 6" key="2">
    <citation type="submission" date="2018-06" db="EMBL/GenBank/DDBJ databases">
        <title>Metagenomic assembly of (sub)arctic Cyanobacteria and their associated microbiome from non-axenic cultures.</title>
        <authorList>
            <person name="Baurain D."/>
        </authorList>
    </citation>
    <scope>NUCLEOTIDE SEQUENCE [LARGE SCALE GENOMIC DNA]</scope>
    <source>
        <strain evidence="5">ULC027bin1</strain>
    </source>
</reference>
<dbReference type="SMART" id="SM00028">
    <property type="entry name" value="TPR"/>
    <property type="match status" value="8"/>
</dbReference>
<dbReference type="AlphaFoldDB" id="A0A2W4WYM8"/>
<dbReference type="Gene3D" id="3.40.50.300">
    <property type="entry name" value="P-loop containing nucleotide triphosphate hydrolases"/>
    <property type="match status" value="1"/>
</dbReference>
<name>A0A2W4WYM8_9CYAN</name>
<evidence type="ECO:0000256" key="1">
    <source>
        <dbReference type="ARBA" id="ARBA00022737"/>
    </source>
</evidence>
<evidence type="ECO:0000313" key="6">
    <source>
        <dbReference type="Proteomes" id="UP000249794"/>
    </source>
</evidence>
<sequence length="786" mass="88210">FVGRRRSLQACLRALRDPERTGVLIHGMGGLGKSSLAARLCDRLPHFERVVMFGPLDEAELVNKLADKIRNPELRQRVRDPNEELKFRLRDVFEAQVDRDFLLVLDDFEANLEPVEQGFRLTADAARVLRALMWAIKEAQSVSEIGHRVVMTCRYDFEFDGLGRMYKEPMAPLRQADLAKKCRQLAAFGEKSTIENTLRERALRLADGNPRLLEWLDKVLRHPAELGQGSVAAVLDELEEKPAKLREKVLAEVLVQQMDAPMREMLGRAMVYELPVPRAAISIVCESLPQADNLIDRAISLGLLEQNSSRALRVPRVLPIMAVDSECIAKQAAQTLADIWSNINGIEGIKVLEIHRLAMFGKDKELAISTALSISQSWLTKTGDFWKTIDLCKSTFALAKHPKLLVSIAIAKNTIGLAEEAYELYQEALRLLENSTLSDDVKTQIRVEISSRLADLKFQNGELEQALAEYLKCLKNSRKIESNDVRAHIYQKIGAVYIDLSQTDRAIYAYNKALSLVKDDNASLLKGGVIHDIARAYFSIGKIDKSIAAFVSALKYFEDTSNFLGFNGALFELGRILVAKEEYDSALSVFERCRSYFKTSGDVATYAKSLHEIGNIYLQQGRASKALSLFKETLRIEEGVGSPSDLLITLNNLANAYLVMKFFKNCRKYVDRSLELMETIQGNPSAKANTYSLLATISIIEGKKKEATYAFQSALNYYDKAGEKIGYATTAHCVGSILFNSFEDSESALNYLRQSFEIFNELGHPMKTEVGKKIIFIEVKQALDNK</sequence>
<comment type="caution">
    <text evidence="5">The sequence shown here is derived from an EMBL/GenBank/DDBJ whole genome shotgun (WGS) entry which is preliminary data.</text>
</comment>
<feature type="non-terminal residue" evidence="5">
    <location>
        <position position="1"/>
    </location>
</feature>
<feature type="domain" description="Novel STAND NTPase 1" evidence="4">
    <location>
        <begin position="1"/>
        <end position="165"/>
    </location>
</feature>
<keyword evidence="1" id="KW-0677">Repeat</keyword>
<organism evidence="5 6">
    <name type="scientific">Phormidesmis priestleyi</name>
    <dbReference type="NCBI Taxonomy" id="268141"/>
    <lineage>
        <taxon>Bacteria</taxon>
        <taxon>Bacillati</taxon>
        <taxon>Cyanobacteriota</taxon>
        <taxon>Cyanophyceae</taxon>
        <taxon>Leptolyngbyales</taxon>
        <taxon>Leptolyngbyaceae</taxon>
        <taxon>Phormidesmis</taxon>
    </lineage>
</organism>
<dbReference type="Pfam" id="PF20703">
    <property type="entry name" value="nSTAND1"/>
    <property type="match status" value="1"/>
</dbReference>
<accession>A0A2W4WYM8</accession>
<dbReference type="SUPFAM" id="SSF52540">
    <property type="entry name" value="P-loop containing nucleoside triphosphate hydrolases"/>
    <property type="match status" value="1"/>
</dbReference>
<dbReference type="Gene3D" id="1.25.40.10">
    <property type="entry name" value="Tetratricopeptide repeat domain"/>
    <property type="match status" value="2"/>
</dbReference>
<dbReference type="PANTHER" id="PTHR45641:SF19">
    <property type="entry name" value="NEPHROCYSTIN-3"/>
    <property type="match status" value="1"/>
</dbReference>
<evidence type="ECO:0000259" key="4">
    <source>
        <dbReference type="Pfam" id="PF20703"/>
    </source>
</evidence>
<evidence type="ECO:0000313" key="5">
    <source>
        <dbReference type="EMBL" id="PZO47019.1"/>
    </source>
</evidence>
<dbReference type="PANTHER" id="PTHR45641">
    <property type="entry name" value="TETRATRICOPEPTIDE REPEAT PROTEIN (AFU_ORTHOLOGUE AFUA_6G03870)"/>
    <property type="match status" value="1"/>
</dbReference>
<dbReference type="InterPro" id="IPR027417">
    <property type="entry name" value="P-loop_NTPase"/>
</dbReference>
<gene>
    <name evidence="5" type="ORF">DCF15_19560</name>
</gene>
<feature type="repeat" description="TPR" evidence="3">
    <location>
        <begin position="607"/>
        <end position="640"/>
    </location>
</feature>
<keyword evidence="2 3" id="KW-0802">TPR repeat</keyword>
<dbReference type="Pfam" id="PF13424">
    <property type="entry name" value="TPR_12"/>
    <property type="match status" value="3"/>
</dbReference>
<dbReference type="SUPFAM" id="SSF48452">
    <property type="entry name" value="TPR-like"/>
    <property type="match status" value="2"/>
</dbReference>
<dbReference type="InterPro" id="IPR049052">
    <property type="entry name" value="nSTAND1"/>
</dbReference>
<feature type="repeat" description="TPR" evidence="3">
    <location>
        <begin position="487"/>
        <end position="520"/>
    </location>
</feature>
<reference evidence="6" key="1">
    <citation type="submission" date="2018-04" db="EMBL/GenBank/DDBJ databases">
        <authorList>
            <person name="Cornet L."/>
        </authorList>
    </citation>
    <scope>NUCLEOTIDE SEQUENCE [LARGE SCALE GENOMIC DNA]</scope>
</reference>
<dbReference type="InterPro" id="IPR019734">
    <property type="entry name" value="TPR_rpt"/>
</dbReference>
<evidence type="ECO:0000256" key="3">
    <source>
        <dbReference type="PROSITE-ProRule" id="PRU00339"/>
    </source>
</evidence>
<dbReference type="Proteomes" id="UP000249794">
    <property type="component" value="Unassembled WGS sequence"/>
</dbReference>
<dbReference type="EMBL" id="QBMP01000288">
    <property type="protein sequence ID" value="PZO47019.1"/>
    <property type="molecule type" value="Genomic_DNA"/>
</dbReference>
<protein>
    <recommendedName>
        <fullName evidence="4">Novel STAND NTPase 1 domain-containing protein</fullName>
    </recommendedName>
</protein>
<proteinExistence type="predicted"/>
<dbReference type="InterPro" id="IPR011990">
    <property type="entry name" value="TPR-like_helical_dom_sf"/>
</dbReference>
<dbReference type="PROSITE" id="PS50005">
    <property type="entry name" value="TPR"/>
    <property type="match status" value="2"/>
</dbReference>
<evidence type="ECO:0000256" key="2">
    <source>
        <dbReference type="ARBA" id="ARBA00022803"/>
    </source>
</evidence>